<comment type="caution">
    <text evidence="7">The sequence shown here is derived from an EMBL/GenBank/DDBJ whole genome shotgun (WGS) entry which is preliminary data.</text>
</comment>
<dbReference type="GO" id="GO:0045893">
    <property type="term" value="P:positive regulation of DNA-templated transcription"/>
    <property type="evidence" value="ECO:0007669"/>
    <property type="project" value="TreeGrafter"/>
</dbReference>
<accession>A0A6A4PQ60</accession>
<dbReference type="Proteomes" id="UP000447434">
    <property type="component" value="Chromosome 11"/>
</dbReference>
<gene>
    <name evidence="7" type="ORF">Lalb_Chr11g0063011</name>
</gene>
<evidence type="ECO:0000256" key="4">
    <source>
        <dbReference type="ARBA" id="ARBA00023163"/>
    </source>
</evidence>
<dbReference type="GO" id="GO:0003700">
    <property type="term" value="F:DNA-binding transcription factor activity"/>
    <property type="evidence" value="ECO:0007669"/>
    <property type="project" value="InterPro"/>
</dbReference>
<comment type="subcellular location">
    <subcellularLocation>
        <location evidence="1">Nucleus</location>
    </subcellularLocation>
</comment>
<dbReference type="GO" id="GO:0046982">
    <property type="term" value="F:protein heterodimerization activity"/>
    <property type="evidence" value="ECO:0007669"/>
    <property type="project" value="UniProtKB-ARBA"/>
</dbReference>
<dbReference type="InterPro" id="IPR004827">
    <property type="entry name" value="bZIP"/>
</dbReference>
<keyword evidence="5" id="KW-0539">Nucleus</keyword>
<evidence type="ECO:0000313" key="7">
    <source>
        <dbReference type="EMBL" id="KAE9603638.1"/>
    </source>
</evidence>
<dbReference type="CDD" id="cd14702">
    <property type="entry name" value="bZIP_plant_GBF1"/>
    <property type="match status" value="1"/>
</dbReference>
<dbReference type="SMART" id="SM00338">
    <property type="entry name" value="BRLZ"/>
    <property type="match status" value="1"/>
</dbReference>
<keyword evidence="8" id="KW-1185">Reference proteome</keyword>
<name>A0A6A4PQ60_LUPAL</name>
<organism evidence="7 8">
    <name type="scientific">Lupinus albus</name>
    <name type="common">White lupine</name>
    <name type="synonym">Lupinus termis</name>
    <dbReference type="NCBI Taxonomy" id="3870"/>
    <lineage>
        <taxon>Eukaryota</taxon>
        <taxon>Viridiplantae</taxon>
        <taxon>Streptophyta</taxon>
        <taxon>Embryophyta</taxon>
        <taxon>Tracheophyta</taxon>
        <taxon>Spermatophyta</taxon>
        <taxon>Magnoliopsida</taxon>
        <taxon>eudicotyledons</taxon>
        <taxon>Gunneridae</taxon>
        <taxon>Pentapetalae</taxon>
        <taxon>rosids</taxon>
        <taxon>fabids</taxon>
        <taxon>Fabales</taxon>
        <taxon>Fabaceae</taxon>
        <taxon>Papilionoideae</taxon>
        <taxon>50 kb inversion clade</taxon>
        <taxon>genistoids sensu lato</taxon>
        <taxon>core genistoids</taxon>
        <taxon>Genisteae</taxon>
        <taxon>Lupinus</taxon>
    </lineage>
</organism>
<keyword evidence="3" id="KW-0238">DNA-binding</keyword>
<evidence type="ECO:0000256" key="3">
    <source>
        <dbReference type="ARBA" id="ARBA00023125"/>
    </source>
</evidence>
<dbReference type="GO" id="GO:0005634">
    <property type="term" value="C:nucleus"/>
    <property type="evidence" value="ECO:0007669"/>
    <property type="project" value="UniProtKB-SubCell"/>
</dbReference>
<evidence type="ECO:0000256" key="5">
    <source>
        <dbReference type="ARBA" id="ARBA00023242"/>
    </source>
</evidence>
<dbReference type="GO" id="GO:0000976">
    <property type="term" value="F:transcription cis-regulatory region binding"/>
    <property type="evidence" value="ECO:0007669"/>
    <property type="project" value="TreeGrafter"/>
</dbReference>
<proteinExistence type="predicted"/>
<evidence type="ECO:0000313" key="8">
    <source>
        <dbReference type="Proteomes" id="UP000447434"/>
    </source>
</evidence>
<dbReference type="OrthoDB" id="551672at2759"/>
<keyword evidence="4" id="KW-0804">Transcription</keyword>
<dbReference type="PANTHER" id="PTHR45764">
    <property type="entry name" value="BZIP TRANSCRIPTION FACTOR 44"/>
    <property type="match status" value="1"/>
</dbReference>
<dbReference type="SUPFAM" id="SSF57959">
    <property type="entry name" value="Leucine zipper domain"/>
    <property type="match status" value="1"/>
</dbReference>
<dbReference type="Pfam" id="PF07716">
    <property type="entry name" value="bZIP_2"/>
    <property type="match status" value="1"/>
</dbReference>
<dbReference type="EMBL" id="WOCE01000011">
    <property type="protein sequence ID" value="KAE9603638.1"/>
    <property type="molecule type" value="Genomic_DNA"/>
</dbReference>
<evidence type="ECO:0000256" key="6">
    <source>
        <dbReference type="SAM" id="MobiDB-lite"/>
    </source>
</evidence>
<sequence length="145" mass="17147">MFFHHKEAVQFSFPPVLETMLSESEIHDLFSLINQWEEDPASPSSVSQGLNRAVYSTEERKMRRMHSNRESARRSRCRKKRHLENITKEANRLRIENRELKNRLSSTMHHHLFLSLQNEKLKSESIDLMAKLLDLYQILGTVLSQ</sequence>
<dbReference type="FunFam" id="1.20.5.170:FF:000020">
    <property type="entry name" value="BZIP transcription factor"/>
    <property type="match status" value="1"/>
</dbReference>
<evidence type="ECO:0000256" key="1">
    <source>
        <dbReference type="ARBA" id="ARBA00004123"/>
    </source>
</evidence>
<evidence type="ECO:0000256" key="2">
    <source>
        <dbReference type="ARBA" id="ARBA00023015"/>
    </source>
</evidence>
<dbReference type="InterPro" id="IPR045314">
    <property type="entry name" value="bZIP_plant_GBF1"/>
</dbReference>
<dbReference type="PROSITE" id="PS50217">
    <property type="entry name" value="BZIP"/>
    <property type="match status" value="1"/>
</dbReference>
<reference evidence="8" key="1">
    <citation type="journal article" date="2020" name="Nat. Commun.">
        <title>Genome sequence of the cluster root forming white lupin.</title>
        <authorList>
            <person name="Hufnagel B."/>
            <person name="Marques A."/>
            <person name="Soriano A."/>
            <person name="Marques L."/>
            <person name="Divol F."/>
            <person name="Doumas P."/>
            <person name="Sallet E."/>
            <person name="Mancinotti D."/>
            <person name="Carrere S."/>
            <person name="Marande W."/>
            <person name="Arribat S."/>
            <person name="Keller J."/>
            <person name="Huneau C."/>
            <person name="Blein T."/>
            <person name="Aime D."/>
            <person name="Laguerre M."/>
            <person name="Taylor J."/>
            <person name="Schubert V."/>
            <person name="Nelson M."/>
            <person name="Geu-Flores F."/>
            <person name="Crespi M."/>
            <person name="Gallardo-Guerrero K."/>
            <person name="Delaux P.-M."/>
            <person name="Salse J."/>
            <person name="Berges H."/>
            <person name="Guyot R."/>
            <person name="Gouzy J."/>
            <person name="Peret B."/>
        </authorList>
    </citation>
    <scope>NUCLEOTIDE SEQUENCE [LARGE SCALE GENOMIC DNA]</scope>
    <source>
        <strain evidence="8">cv. Amiga</strain>
    </source>
</reference>
<dbReference type="Gene3D" id="1.20.5.170">
    <property type="match status" value="1"/>
</dbReference>
<dbReference type="PANTHER" id="PTHR45764:SF52">
    <property type="entry name" value="BASIC LEUCINE ZIPPER 4"/>
    <property type="match status" value="1"/>
</dbReference>
<feature type="region of interest" description="Disordered" evidence="6">
    <location>
        <begin position="59"/>
        <end position="78"/>
    </location>
</feature>
<dbReference type="AlphaFoldDB" id="A0A6A4PQ60"/>
<keyword evidence="2" id="KW-0805">Transcription regulation</keyword>
<dbReference type="InterPro" id="IPR046347">
    <property type="entry name" value="bZIP_sf"/>
</dbReference>
<protein>
    <submittedName>
        <fullName evidence="7">Putative transcription factor bZIP family</fullName>
    </submittedName>
</protein>
<dbReference type="PROSITE" id="PS00036">
    <property type="entry name" value="BZIP_BASIC"/>
    <property type="match status" value="1"/>
</dbReference>
<feature type="compositionally biased region" description="Basic and acidic residues" evidence="6">
    <location>
        <begin position="59"/>
        <end position="73"/>
    </location>
</feature>